<dbReference type="RefSeq" id="WP_174404805.1">
    <property type="nucleotide sequence ID" value="NZ_BLVO01000013.1"/>
</dbReference>
<dbReference type="AlphaFoldDB" id="A0A7J0BIR3"/>
<protein>
    <recommendedName>
        <fullName evidence="3">Glyoxalase-like domain-containing protein</fullName>
    </recommendedName>
</protein>
<gene>
    <name evidence="1" type="ORF">DSM101010T_14870</name>
</gene>
<dbReference type="EMBL" id="BLVO01000013">
    <property type="protein sequence ID" value="GFM33122.1"/>
    <property type="molecule type" value="Genomic_DNA"/>
</dbReference>
<keyword evidence="2" id="KW-1185">Reference proteome</keyword>
<accession>A0A7J0BIR3</accession>
<evidence type="ECO:0008006" key="3">
    <source>
        <dbReference type="Google" id="ProtNLM"/>
    </source>
</evidence>
<dbReference type="Proteomes" id="UP000503840">
    <property type="component" value="Unassembled WGS sequence"/>
</dbReference>
<organism evidence="1 2">
    <name type="scientific">Desulfovibrio subterraneus</name>
    <dbReference type="NCBI Taxonomy" id="2718620"/>
    <lineage>
        <taxon>Bacteria</taxon>
        <taxon>Pseudomonadati</taxon>
        <taxon>Thermodesulfobacteriota</taxon>
        <taxon>Desulfovibrionia</taxon>
        <taxon>Desulfovibrionales</taxon>
        <taxon>Desulfovibrionaceae</taxon>
        <taxon>Desulfovibrio</taxon>
    </lineage>
</organism>
<evidence type="ECO:0000313" key="1">
    <source>
        <dbReference type="EMBL" id="GFM33122.1"/>
    </source>
</evidence>
<proteinExistence type="predicted"/>
<reference evidence="1 2" key="1">
    <citation type="submission" date="2020-05" db="EMBL/GenBank/DDBJ databases">
        <title>Draft genome sequence of Desulfovibrio sp. strain HN2T.</title>
        <authorList>
            <person name="Ueno A."/>
            <person name="Tamazawa S."/>
            <person name="Tamamura S."/>
            <person name="Murakami T."/>
            <person name="Kiyama T."/>
            <person name="Inomata H."/>
            <person name="Amano Y."/>
            <person name="Miyakawa K."/>
            <person name="Tamaki H."/>
            <person name="Naganuma T."/>
            <person name="Kaneko K."/>
        </authorList>
    </citation>
    <scope>NUCLEOTIDE SEQUENCE [LARGE SCALE GENOMIC DNA]</scope>
    <source>
        <strain evidence="1 2">HN2</strain>
    </source>
</reference>
<evidence type="ECO:0000313" key="2">
    <source>
        <dbReference type="Proteomes" id="UP000503840"/>
    </source>
</evidence>
<name>A0A7J0BIR3_9BACT</name>
<comment type="caution">
    <text evidence="1">The sequence shown here is derived from an EMBL/GenBank/DDBJ whole genome shotgun (WGS) entry which is preliminary data.</text>
</comment>
<sequence length="221" mass="24367">MELDHIYICTSPKAPEGDCLVQFGLQEGSSNVHPGQGTANRRFFFHNFMLELLWIADTQELAALEGSPIRLKERFDALPQGGSPFGLIFRPELPENARDNAPLPEHAMYLPAYLPAPLGMQVATDNGTQEPNYVYLDFITRRDNSATGEPLDHAHGLKEVTMARVTAATSAPLSRTAGHVASQGTLEITSGAGHLLELYFDGATRGMSRDFRPHLPLIFHW</sequence>